<protein>
    <submittedName>
        <fullName evidence="1">Uncharacterized protein</fullName>
    </submittedName>
</protein>
<evidence type="ECO:0000313" key="1">
    <source>
        <dbReference type="EMBL" id="GAJ13189.1"/>
    </source>
</evidence>
<gene>
    <name evidence="1" type="ORF">S12H4_42284</name>
</gene>
<reference evidence="1" key="1">
    <citation type="journal article" date="2014" name="Front. Microbiol.">
        <title>High frequency of phylogenetically diverse reductive dehalogenase-homologous genes in deep subseafloor sedimentary metagenomes.</title>
        <authorList>
            <person name="Kawai M."/>
            <person name="Futagami T."/>
            <person name="Toyoda A."/>
            <person name="Takaki Y."/>
            <person name="Nishi S."/>
            <person name="Hori S."/>
            <person name="Arai W."/>
            <person name="Tsubouchi T."/>
            <person name="Morono Y."/>
            <person name="Uchiyama I."/>
            <person name="Ito T."/>
            <person name="Fujiyama A."/>
            <person name="Inagaki F."/>
            <person name="Takami H."/>
        </authorList>
    </citation>
    <scope>NUCLEOTIDE SEQUENCE</scope>
    <source>
        <strain evidence="1">Expedition CK06-06</strain>
    </source>
</reference>
<accession>X1U6R4</accession>
<dbReference type="EMBL" id="BARW01025856">
    <property type="protein sequence ID" value="GAJ13189.1"/>
    <property type="molecule type" value="Genomic_DNA"/>
</dbReference>
<name>X1U6R4_9ZZZZ</name>
<dbReference type="AlphaFoldDB" id="X1U6R4"/>
<comment type="caution">
    <text evidence="1">The sequence shown here is derived from an EMBL/GenBank/DDBJ whole genome shotgun (WGS) entry which is preliminary data.</text>
</comment>
<proteinExistence type="predicted"/>
<organism evidence="1">
    <name type="scientific">marine sediment metagenome</name>
    <dbReference type="NCBI Taxonomy" id="412755"/>
    <lineage>
        <taxon>unclassified sequences</taxon>
        <taxon>metagenomes</taxon>
        <taxon>ecological metagenomes</taxon>
    </lineage>
</organism>
<sequence length="30" mass="3542">MRESSQTLIPFFLSTYFFQMENKIPPMNSG</sequence>
<feature type="non-terminal residue" evidence="1">
    <location>
        <position position="30"/>
    </location>
</feature>